<gene>
    <name evidence="8" type="ORF">F7O44_01855</name>
</gene>
<keyword evidence="5 7" id="KW-1133">Transmembrane helix</keyword>
<dbReference type="EMBL" id="WLZY01000001">
    <property type="protein sequence ID" value="NDL55809.1"/>
    <property type="molecule type" value="Genomic_DNA"/>
</dbReference>
<organism evidence="8 9">
    <name type="scientific">Phytoactinopolyspora mesophila</name>
    <dbReference type="NCBI Taxonomy" id="2650750"/>
    <lineage>
        <taxon>Bacteria</taxon>
        <taxon>Bacillati</taxon>
        <taxon>Actinomycetota</taxon>
        <taxon>Actinomycetes</taxon>
        <taxon>Jiangellales</taxon>
        <taxon>Jiangellaceae</taxon>
        <taxon>Phytoactinopolyspora</taxon>
    </lineage>
</organism>
<evidence type="ECO:0000256" key="6">
    <source>
        <dbReference type="ARBA" id="ARBA00023136"/>
    </source>
</evidence>
<keyword evidence="4 7" id="KW-0812">Transmembrane</keyword>
<evidence type="ECO:0000256" key="5">
    <source>
        <dbReference type="ARBA" id="ARBA00022989"/>
    </source>
</evidence>
<protein>
    <submittedName>
        <fullName evidence="8">DoxX family membrane protein</fullName>
    </submittedName>
</protein>
<evidence type="ECO:0000256" key="2">
    <source>
        <dbReference type="ARBA" id="ARBA00006679"/>
    </source>
</evidence>
<dbReference type="PANTHER" id="PTHR33452:SF1">
    <property type="entry name" value="INNER MEMBRANE PROTEIN YPHA-RELATED"/>
    <property type="match status" value="1"/>
</dbReference>
<feature type="transmembrane region" description="Helical" evidence="7">
    <location>
        <begin position="48"/>
        <end position="70"/>
    </location>
</feature>
<dbReference type="Proteomes" id="UP000460435">
    <property type="component" value="Unassembled WGS sequence"/>
</dbReference>
<dbReference type="RefSeq" id="WP_162448482.1">
    <property type="nucleotide sequence ID" value="NZ_WLZY01000001.1"/>
</dbReference>
<dbReference type="Pfam" id="PF07681">
    <property type="entry name" value="DoxX"/>
    <property type="match status" value="1"/>
</dbReference>
<feature type="transmembrane region" description="Helical" evidence="7">
    <location>
        <begin position="12"/>
        <end position="28"/>
    </location>
</feature>
<dbReference type="PANTHER" id="PTHR33452">
    <property type="entry name" value="OXIDOREDUCTASE CATD-RELATED"/>
    <property type="match status" value="1"/>
</dbReference>
<evidence type="ECO:0000313" key="9">
    <source>
        <dbReference type="Proteomes" id="UP000460435"/>
    </source>
</evidence>
<comment type="caution">
    <text evidence="8">The sequence shown here is derived from an EMBL/GenBank/DDBJ whole genome shotgun (WGS) entry which is preliminary data.</text>
</comment>
<keyword evidence="3" id="KW-1003">Cell membrane</keyword>
<feature type="transmembrane region" description="Helical" evidence="7">
    <location>
        <begin position="77"/>
        <end position="96"/>
    </location>
</feature>
<dbReference type="GO" id="GO:0005886">
    <property type="term" value="C:plasma membrane"/>
    <property type="evidence" value="ECO:0007669"/>
    <property type="project" value="UniProtKB-SubCell"/>
</dbReference>
<comment type="subcellular location">
    <subcellularLocation>
        <location evidence="1">Cell membrane</location>
        <topology evidence="1">Multi-pass membrane protein</topology>
    </subcellularLocation>
</comment>
<evidence type="ECO:0000256" key="7">
    <source>
        <dbReference type="SAM" id="Phobius"/>
    </source>
</evidence>
<feature type="transmembrane region" description="Helical" evidence="7">
    <location>
        <begin position="108"/>
        <end position="129"/>
    </location>
</feature>
<evidence type="ECO:0000256" key="3">
    <source>
        <dbReference type="ARBA" id="ARBA00022475"/>
    </source>
</evidence>
<name>A0A7K3LXP7_9ACTN</name>
<evidence type="ECO:0000256" key="4">
    <source>
        <dbReference type="ARBA" id="ARBA00022692"/>
    </source>
</evidence>
<comment type="similarity">
    <text evidence="2">Belongs to the DoxX family.</text>
</comment>
<dbReference type="AlphaFoldDB" id="A0A7K3LXP7"/>
<dbReference type="InterPro" id="IPR051907">
    <property type="entry name" value="DoxX-like_oxidoreductase"/>
</dbReference>
<reference evidence="8 9" key="1">
    <citation type="submission" date="2019-11" db="EMBL/GenBank/DDBJ databases">
        <authorList>
            <person name="Li X.-J."/>
            <person name="Feng X.-M."/>
        </authorList>
    </citation>
    <scope>NUCLEOTIDE SEQUENCE [LARGE SCALE GENOMIC DNA]</scope>
    <source>
        <strain evidence="8 9">XMNu-373</strain>
    </source>
</reference>
<dbReference type="InterPro" id="IPR032808">
    <property type="entry name" value="DoxX"/>
</dbReference>
<evidence type="ECO:0000313" key="8">
    <source>
        <dbReference type="EMBL" id="NDL55809.1"/>
    </source>
</evidence>
<keyword evidence="9" id="KW-1185">Reference proteome</keyword>
<accession>A0A7K3LXP7</accession>
<keyword evidence="6 7" id="KW-0472">Membrane</keyword>
<proteinExistence type="inferred from homology"/>
<sequence length="146" mass="14653">MFRSPLIRDVALLLARIGIGSVFIAHGWQKLFDFGIDGVAAGFDQMGVPFATAAAWFAALVELVGGAALVLGLATPVAALLLVANMAGAFVFAHAGNGMFVDQGGAELVLALGAASLVFAGLGSGRLGLDHVIAPRLQPGPSAVAS</sequence>
<evidence type="ECO:0000256" key="1">
    <source>
        <dbReference type="ARBA" id="ARBA00004651"/>
    </source>
</evidence>